<keyword evidence="1" id="KW-1133">Transmembrane helix</keyword>
<dbReference type="AlphaFoldDB" id="A0AAE0N1X3"/>
<evidence type="ECO:0000313" key="3">
    <source>
        <dbReference type="Proteomes" id="UP001287356"/>
    </source>
</evidence>
<reference evidence="2" key="1">
    <citation type="journal article" date="2023" name="Mol. Phylogenet. Evol.">
        <title>Genome-scale phylogeny and comparative genomics of the fungal order Sordariales.</title>
        <authorList>
            <person name="Hensen N."/>
            <person name="Bonometti L."/>
            <person name="Westerberg I."/>
            <person name="Brannstrom I.O."/>
            <person name="Guillou S."/>
            <person name="Cros-Aarteil S."/>
            <person name="Calhoun S."/>
            <person name="Haridas S."/>
            <person name="Kuo A."/>
            <person name="Mondo S."/>
            <person name="Pangilinan J."/>
            <person name="Riley R."/>
            <person name="LaButti K."/>
            <person name="Andreopoulos B."/>
            <person name="Lipzen A."/>
            <person name="Chen C."/>
            <person name="Yan M."/>
            <person name="Daum C."/>
            <person name="Ng V."/>
            <person name="Clum A."/>
            <person name="Steindorff A."/>
            <person name="Ohm R.A."/>
            <person name="Martin F."/>
            <person name="Silar P."/>
            <person name="Natvig D.O."/>
            <person name="Lalanne C."/>
            <person name="Gautier V."/>
            <person name="Ament-Velasquez S.L."/>
            <person name="Kruys A."/>
            <person name="Hutchinson M.I."/>
            <person name="Powell A.J."/>
            <person name="Barry K."/>
            <person name="Miller A.N."/>
            <person name="Grigoriev I.V."/>
            <person name="Debuchy R."/>
            <person name="Gladieux P."/>
            <person name="Hiltunen Thoren M."/>
            <person name="Johannesson H."/>
        </authorList>
    </citation>
    <scope>NUCLEOTIDE SEQUENCE</scope>
    <source>
        <strain evidence="2">CBS 958.72</strain>
    </source>
</reference>
<keyword evidence="1" id="KW-0472">Membrane</keyword>
<organism evidence="2 3">
    <name type="scientific">Lasiosphaeria ovina</name>
    <dbReference type="NCBI Taxonomy" id="92902"/>
    <lineage>
        <taxon>Eukaryota</taxon>
        <taxon>Fungi</taxon>
        <taxon>Dikarya</taxon>
        <taxon>Ascomycota</taxon>
        <taxon>Pezizomycotina</taxon>
        <taxon>Sordariomycetes</taxon>
        <taxon>Sordariomycetidae</taxon>
        <taxon>Sordariales</taxon>
        <taxon>Lasiosphaeriaceae</taxon>
        <taxon>Lasiosphaeria</taxon>
    </lineage>
</organism>
<proteinExistence type="predicted"/>
<keyword evidence="3" id="KW-1185">Reference proteome</keyword>
<dbReference type="Proteomes" id="UP001287356">
    <property type="component" value="Unassembled WGS sequence"/>
</dbReference>
<evidence type="ECO:0000256" key="1">
    <source>
        <dbReference type="SAM" id="Phobius"/>
    </source>
</evidence>
<reference evidence="2" key="2">
    <citation type="submission" date="2023-06" db="EMBL/GenBank/DDBJ databases">
        <authorList>
            <consortium name="Lawrence Berkeley National Laboratory"/>
            <person name="Haridas S."/>
            <person name="Hensen N."/>
            <person name="Bonometti L."/>
            <person name="Westerberg I."/>
            <person name="Brannstrom I.O."/>
            <person name="Guillou S."/>
            <person name="Cros-Aarteil S."/>
            <person name="Calhoun S."/>
            <person name="Kuo A."/>
            <person name="Mondo S."/>
            <person name="Pangilinan J."/>
            <person name="Riley R."/>
            <person name="Labutti K."/>
            <person name="Andreopoulos B."/>
            <person name="Lipzen A."/>
            <person name="Chen C."/>
            <person name="Yanf M."/>
            <person name="Daum C."/>
            <person name="Ng V."/>
            <person name="Clum A."/>
            <person name="Steindorff A."/>
            <person name="Ohm R."/>
            <person name="Martin F."/>
            <person name="Silar P."/>
            <person name="Natvig D."/>
            <person name="Lalanne C."/>
            <person name="Gautier V."/>
            <person name="Ament-Velasquez S.L."/>
            <person name="Kruys A."/>
            <person name="Hutchinson M.I."/>
            <person name="Powell A.J."/>
            <person name="Barry K."/>
            <person name="Miller A.N."/>
            <person name="Grigoriev I.V."/>
            <person name="Debuchy R."/>
            <person name="Gladieux P."/>
            <person name="Thoren M.H."/>
            <person name="Johannesson H."/>
        </authorList>
    </citation>
    <scope>NUCLEOTIDE SEQUENCE</scope>
    <source>
        <strain evidence="2">CBS 958.72</strain>
    </source>
</reference>
<comment type="caution">
    <text evidence="2">The sequence shown here is derived from an EMBL/GenBank/DDBJ whole genome shotgun (WGS) entry which is preliminary data.</text>
</comment>
<gene>
    <name evidence="2" type="ORF">B0T24DRAFT_709753</name>
</gene>
<evidence type="ECO:0000313" key="2">
    <source>
        <dbReference type="EMBL" id="KAK3367123.1"/>
    </source>
</evidence>
<accession>A0AAE0N1X3</accession>
<keyword evidence="1" id="KW-0812">Transmembrane</keyword>
<feature type="transmembrane region" description="Helical" evidence="1">
    <location>
        <begin position="41"/>
        <end position="60"/>
    </location>
</feature>
<dbReference type="EMBL" id="JAULSN010000007">
    <property type="protein sequence ID" value="KAK3367123.1"/>
    <property type="molecule type" value="Genomic_DNA"/>
</dbReference>
<sequence length="132" mass="14098">MPAGPTGAGAKPAAKAALATAKNAIAPCTSPPPGGPPRWKVMVWTVSFASVACMGAYYGAGLKITQEYKAEMQKAKEESGFDEKRALLELRRTALLRQKTEIDGKLADLRGRMQATADGKEYISSRNGGRER</sequence>
<name>A0AAE0N1X3_9PEZI</name>
<protein>
    <submittedName>
        <fullName evidence="2">Uncharacterized protein</fullName>
    </submittedName>
</protein>